<reference evidence="2 3" key="1">
    <citation type="submission" date="2019-04" db="EMBL/GenBank/DDBJ databases">
        <authorList>
            <person name="Li J."/>
        </authorList>
    </citation>
    <scope>NUCLEOTIDE SEQUENCE [LARGE SCALE GENOMIC DNA]</scope>
    <source>
        <strain evidence="2 3">KCTC 42687</strain>
    </source>
</reference>
<keyword evidence="1" id="KW-0812">Transmembrane</keyword>
<dbReference type="AlphaFoldDB" id="A0A4U0RZE9"/>
<dbReference type="EMBL" id="SUNI01000001">
    <property type="protein sequence ID" value="TJZ93764.1"/>
    <property type="molecule type" value="Genomic_DNA"/>
</dbReference>
<protein>
    <submittedName>
        <fullName evidence="2">Uncharacterized protein</fullName>
    </submittedName>
</protein>
<accession>A0A4U0RZE9</accession>
<dbReference type="RefSeq" id="WP_136883908.1">
    <property type="nucleotide sequence ID" value="NZ_SUNI01000001.1"/>
</dbReference>
<gene>
    <name evidence="2" type="ORF">FA743_00360</name>
</gene>
<keyword evidence="1" id="KW-0472">Membrane</keyword>
<evidence type="ECO:0000313" key="3">
    <source>
        <dbReference type="Proteomes" id="UP000309747"/>
    </source>
</evidence>
<name>A0A4U0RZE9_9RHOB</name>
<feature type="transmembrane region" description="Helical" evidence="1">
    <location>
        <begin position="95"/>
        <end position="117"/>
    </location>
</feature>
<keyword evidence="1" id="KW-1133">Transmembrane helix</keyword>
<feature type="transmembrane region" description="Helical" evidence="1">
    <location>
        <begin position="42"/>
        <end position="60"/>
    </location>
</feature>
<keyword evidence="3" id="KW-1185">Reference proteome</keyword>
<evidence type="ECO:0000256" key="1">
    <source>
        <dbReference type="SAM" id="Phobius"/>
    </source>
</evidence>
<dbReference type="OrthoDB" id="7779010at2"/>
<comment type="caution">
    <text evidence="2">The sequence shown here is derived from an EMBL/GenBank/DDBJ whole genome shotgun (WGS) entry which is preliminary data.</text>
</comment>
<sequence>MIALLPPALLAALLALGGAAGVLVVAGGAVLPLGSIDLPLAYILPPLVALALFQLVFGALARRWRGLGFWLVALPVSALIWGAGLWLLLDARITIPQALAGTAIGHLAALLAALAGIRGRRDGR</sequence>
<feature type="transmembrane region" description="Helical" evidence="1">
    <location>
        <begin position="67"/>
        <end position="89"/>
    </location>
</feature>
<organism evidence="2 3">
    <name type="scientific">Paracoccus gahaiensis</name>
    <dbReference type="NCBI Taxonomy" id="1706839"/>
    <lineage>
        <taxon>Bacteria</taxon>
        <taxon>Pseudomonadati</taxon>
        <taxon>Pseudomonadota</taxon>
        <taxon>Alphaproteobacteria</taxon>
        <taxon>Rhodobacterales</taxon>
        <taxon>Paracoccaceae</taxon>
        <taxon>Paracoccus</taxon>
    </lineage>
</organism>
<proteinExistence type="predicted"/>
<dbReference type="Proteomes" id="UP000309747">
    <property type="component" value="Unassembled WGS sequence"/>
</dbReference>
<evidence type="ECO:0000313" key="2">
    <source>
        <dbReference type="EMBL" id="TJZ93764.1"/>
    </source>
</evidence>